<accession>A0AAN6ZD48</accession>
<sequence>MPKFAGSRRQRVSDLRSPCPKRSQNCAGQLRMSRESIPNHPVALVPCALAPPLRSSVAENSKIPNPRSLFFLLLCFHTGPCSGSTASPGPPLPQSHASLMSPVSPRRPSPILPDWPSTVAREVHNCDDCQRRPREGRDGDNAHLELWRPQHRRCCGCGSGLSLPLFGACHPTSAVAQPPRELDRGNSTHFSTITFRNLQPAHHRGKPSTLRAVTQPTESWSRPCCSP</sequence>
<proteinExistence type="predicted"/>
<evidence type="ECO:0000256" key="1">
    <source>
        <dbReference type="SAM" id="MobiDB-lite"/>
    </source>
</evidence>
<protein>
    <submittedName>
        <fullName evidence="2">Uncharacterized protein</fullName>
    </submittedName>
</protein>
<feature type="region of interest" description="Disordered" evidence="1">
    <location>
        <begin position="85"/>
        <end position="116"/>
    </location>
</feature>
<evidence type="ECO:0000313" key="2">
    <source>
        <dbReference type="EMBL" id="KAK4133897.1"/>
    </source>
</evidence>
<reference evidence="2" key="1">
    <citation type="journal article" date="2023" name="Mol. Phylogenet. Evol.">
        <title>Genome-scale phylogeny and comparative genomics of the fungal order Sordariales.</title>
        <authorList>
            <person name="Hensen N."/>
            <person name="Bonometti L."/>
            <person name="Westerberg I."/>
            <person name="Brannstrom I.O."/>
            <person name="Guillou S."/>
            <person name="Cros-Aarteil S."/>
            <person name="Calhoun S."/>
            <person name="Haridas S."/>
            <person name="Kuo A."/>
            <person name="Mondo S."/>
            <person name="Pangilinan J."/>
            <person name="Riley R."/>
            <person name="LaButti K."/>
            <person name="Andreopoulos B."/>
            <person name="Lipzen A."/>
            <person name="Chen C."/>
            <person name="Yan M."/>
            <person name="Daum C."/>
            <person name="Ng V."/>
            <person name="Clum A."/>
            <person name="Steindorff A."/>
            <person name="Ohm R.A."/>
            <person name="Martin F."/>
            <person name="Silar P."/>
            <person name="Natvig D.O."/>
            <person name="Lalanne C."/>
            <person name="Gautier V."/>
            <person name="Ament-Velasquez S.L."/>
            <person name="Kruys A."/>
            <person name="Hutchinson M.I."/>
            <person name="Powell A.J."/>
            <person name="Barry K."/>
            <person name="Miller A.N."/>
            <person name="Grigoriev I.V."/>
            <person name="Debuchy R."/>
            <person name="Gladieux P."/>
            <person name="Hiltunen Thoren M."/>
            <person name="Johannesson H."/>
        </authorList>
    </citation>
    <scope>NUCLEOTIDE SEQUENCE</scope>
    <source>
        <strain evidence="2">CBS 123565</strain>
    </source>
</reference>
<gene>
    <name evidence="2" type="ORF">BT67DRAFT_34362</name>
</gene>
<feature type="compositionally biased region" description="Basic residues" evidence="1">
    <location>
        <begin position="1"/>
        <end position="10"/>
    </location>
</feature>
<comment type="caution">
    <text evidence="2">The sequence shown here is derived from an EMBL/GenBank/DDBJ whole genome shotgun (WGS) entry which is preliminary data.</text>
</comment>
<name>A0AAN6ZD48_9PEZI</name>
<dbReference type="AlphaFoldDB" id="A0AAN6ZD48"/>
<feature type="region of interest" description="Disordered" evidence="1">
    <location>
        <begin position="200"/>
        <end position="227"/>
    </location>
</feature>
<dbReference type="EMBL" id="MU853410">
    <property type="protein sequence ID" value="KAK4133897.1"/>
    <property type="molecule type" value="Genomic_DNA"/>
</dbReference>
<reference evidence="2" key="2">
    <citation type="submission" date="2023-05" db="EMBL/GenBank/DDBJ databases">
        <authorList>
            <consortium name="Lawrence Berkeley National Laboratory"/>
            <person name="Steindorff A."/>
            <person name="Hensen N."/>
            <person name="Bonometti L."/>
            <person name="Westerberg I."/>
            <person name="Brannstrom I.O."/>
            <person name="Guillou S."/>
            <person name="Cros-Aarteil S."/>
            <person name="Calhoun S."/>
            <person name="Haridas S."/>
            <person name="Kuo A."/>
            <person name="Mondo S."/>
            <person name="Pangilinan J."/>
            <person name="Riley R."/>
            <person name="Labutti K."/>
            <person name="Andreopoulos B."/>
            <person name="Lipzen A."/>
            <person name="Chen C."/>
            <person name="Yanf M."/>
            <person name="Daum C."/>
            <person name="Ng V."/>
            <person name="Clum A."/>
            <person name="Ohm R."/>
            <person name="Martin F."/>
            <person name="Silar P."/>
            <person name="Natvig D."/>
            <person name="Lalanne C."/>
            <person name="Gautier V."/>
            <person name="Ament-Velasquez S.L."/>
            <person name="Kruys A."/>
            <person name="Hutchinson M.I."/>
            <person name="Powell A.J."/>
            <person name="Barry K."/>
            <person name="Miller A.N."/>
            <person name="Grigoriev I.V."/>
            <person name="Debuchy R."/>
            <person name="Gladieux P."/>
            <person name="Thoren M.H."/>
            <person name="Johannesson H."/>
        </authorList>
    </citation>
    <scope>NUCLEOTIDE SEQUENCE</scope>
    <source>
        <strain evidence="2">CBS 123565</strain>
    </source>
</reference>
<keyword evidence="3" id="KW-1185">Reference proteome</keyword>
<feature type="region of interest" description="Disordered" evidence="1">
    <location>
        <begin position="1"/>
        <end position="25"/>
    </location>
</feature>
<dbReference type="Proteomes" id="UP001304895">
    <property type="component" value="Unassembled WGS sequence"/>
</dbReference>
<organism evidence="2 3">
    <name type="scientific">Trichocladium antarcticum</name>
    <dbReference type="NCBI Taxonomy" id="1450529"/>
    <lineage>
        <taxon>Eukaryota</taxon>
        <taxon>Fungi</taxon>
        <taxon>Dikarya</taxon>
        <taxon>Ascomycota</taxon>
        <taxon>Pezizomycotina</taxon>
        <taxon>Sordariomycetes</taxon>
        <taxon>Sordariomycetidae</taxon>
        <taxon>Sordariales</taxon>
        <taxon>Chaetomiaceae</taxon>
        <taxon>Trichocladium</taxon>
    </lineage>
</organism>
<evidence type="ECO:0000313" key="3">
    <source>
        <dbReference type="Proteomes" id="UP001304895"/>
    </source>
</evidence>
<feature type="compositionally biased region" description="Polar residues" evidence="1">
    <location>
        <begin position="211"/>
        <end position="220"/>
    </location>
</feature>